<evidence type="ECO:0000259" key="4">
    <source>
        <dbReference type="PROSITE" id="PS51669"/>
    </source>
</evidence>
<dbReference type="Gene3D" id="3.10.20.740">
    <property type="match status" value="1"/>
</dbReference>
<name>A0ABM5TEZ3_9ACTN</name>
<accession>A0ABM5TEZ3</accession>
<evidence type="ECO:0000256" key="2">
    <source>
        <dbReference type="ARBA" id="ARBA00023004"/>
    </source>
</evidence>
<proteinExistence type="predicted"/>
<dbReference type="SUPFAM" id="SSF53706">
    <property type="entry name" value="Formate dehydrogenase/DMSO reductase, domains 1-3"/>
    <property type="match status" value="1"/>
</dbReference>
<evidence type="ECO:0000313" key="6">
    <source>
        <dbReference type="Proteomes" id="UP000035366"/>
    </source>
</evidence>
<evidence type="ECO:0000313" key="5">
    <source>
        <dbReference type="EMBL" id="AKJ09585.1"/>
    </source>
</evidence>
<dbReference type="SMART" id="SM00926">
    <property type="entry name" value="Molybdop_Fe4S4"/>
    <property type="match status" value="1"/>
</dbReference>
<feature type="domain" description="4Fe-4S Mo/W bis-MGD-type" evidence="4">
    <location>
        <begin position="151"/>
        <end position="207"/>
    </location>
</feature>
<dbReference type="PROSITE" id="PS51669">
    <property type="entry name" value="4FE4S_MOW_BIS_MGD"/>
    <property type="match status" value="1"/>
</dbReference>
<dbReference type="InterPro" id="IPR017900">
    <property type="entry name" value="4Fe4S_Fe_S_CS"/>
</dbReference>
<keyword evidence="3" id="KW-0411">Iron-sulfur</keyword>
<dbReference type="Pfam" id="PF04879">
    <property type="entry name" value="Molybdop_Fe4S4"/>
    <property type="match status" value="1"/>
</dbReference>
<protein>
    <submittedName>
        <fullName evidence="5">NADH dehydrogenase</fullName>
    </submittedName>
</protein>
<dbReference type="PROSITE" id="PS00198">
    <property type="entry name" value="4FE4S_FER_1"/>
    <property type="match status" value="1"/>
</dbReference>
<keyword evidence="2" id="KW-0408">Iron</keyword>
<dbReference type="RefSeq" id="WP_208897741.1">
    <property type="nucleotide sequence ID" value="NZ_CP011497.1"/>
</dbReference>
<reference evidence="5 6" key="1">
    <citation type="journal article" date="2015" name="ISME J.">
        <title>Draft Genome Sequence of Streptomyces incarnatus NRRL8089, which Produces the Nucleoside Antibiotic Sinefungin.</title>
        <authorList>
            <person name="Oshima K."/>
            <person name="Hattori M."/>
            <person name="Shimizu H."/>
            <person name="Fukuda K."/>
            <person name="Nemoto M."/>
            <person name="Inagaki K."/>
            <person name="Tamura T."/>
        </authorList>
    </citation>
    <scope>NUCLEOTIDE SEQUENCE [LARGE SCALE GENOMIC DNA]</scope>
    <source>
        <strain evidence="5 6">NRRL 8089</strain>
    </source>
</reference>
<dbReference type="InterPro" id="IPR006963">
    <property type="entry name" value="Mopterin_OxRdtase_4Fe-4S_dom"/>
</dbReference>
<organism evidence="5 6">
    <name type="scientific">Streptomyces incarnatus</name>
    <dbReference type="NCBI Taxonomy" id="665007"/>
    <lineage>
        <taxon>Bacteria</taxon>
        <taxon>Bacillati</taxon>
        <taxon>Actinomycetota</taxon>
        <taxon>Actinomycetes</taxon>
        <taxon>Kitasatosporales</taxon>
        <taxon>Streptomycetaceae</taxon>
        <taxon>Streptomyces</taxon>
    </lineage>
</organism>
<dbReference type="SUPFAM" id="SSF54862">
    <property type="entry name" value="4Fe-4S ferredoxins"/>
    <property type="match status" value="1"/>
</dbReference>
<evidence type="ECO:0000256" key="1">
    <source>
        <dbReference type="ARBA" id="ARBA00022723"/>
    </source>
</evidence>
<keyword evidence="1" id="KW-0479">Metal-binding</keyword>
<dbReference type="Gene3D" id="2.20.25.90">
    <property type="entry name" value="ADC-like domains"/>
    <property type="match status" value="1"/>
</dbReference>
<dbReference type="Proteomes" id="UP000035366">
    <property type="component" value="Chromosome"/>
</dbReference>
<sequence>MTVTPLGIPRRMLEFTIDGEPVLVPEGSRTLVPACSRRAEPGMEARTGTERARHSRKIVLELLASWVDLSTTPEAAGWIREYDAKPDRFGPDVARLTEEPRVDNELYVRDYGKCILCYKCVDACGDQWQNTFAISVAGRGFGARIAVEHDAPLTGSACVYCGVGCTLTLHVQDNEIVKVTSPHDDPVTHGNLCIKGRFGHQHVQNRG</sequence>
<dbReference type="EMBL" id="CP011497">
    <property type="protein sequence ID" value="AKJ09585.1"/>
    <property type="molecule type" value="Genomic_DNA"/>
</dbReference>
<dbReference type="InterPro" id="IPR027467">
    <property type="entry name" value="MopterinOxRdtase_cofactor_BS"/>
</dbReference>
<keyword evidence="6" id="KW-1185">Reference proteome</keyword>
<gene>
    <name evidence="5" type="ORF">ABB07_06005</name>
</gene>
<evidence type="ECO:0000256" key="3">
    <source>
        <dbReference type="ARBA" id="ARBA00023014"/>
    </source>
</evidence>
<dbReference type="PROSITE" id="PS00551">
    <property type="entry name" value="MOLYBDOPTERIN_PROK_1"/>
    <property type="match status" value="1"/>
</dbReference>